<evidence type="ECO:0000313" key="2">
    <source>
        <dbReference type="EMBL" id="TCD62112.1"/>
    </source>
</evidence>
<evidence type="ECO:0000313" key="3">
    <source>
        <dbReference type="Proteomes" id="UP000292702"/>
    </source>
</evidence>
<reference evidence="2 3" key="1">
    <citation type="submission" date="2018-11" db="EMBL/GenBank/DDBJ databases">
        <title>Genome assembly of Steccherinum ochraceum LE-BIN_3174, the white-rot fungus of the Steccherinaceae family (The Residual Polyporoid clade, Polyporales, Basidiomycota).</title>
        <authorList>
            <person name="Fedorova T.V."/>
            <person name="Glazunova O.A."/>
            <person name="Landesman E.O."/>
            <person name="Moiseenko K.V."/>
            <person name="Psurtseva N.V."/>
            <person name="Savinova O.S."/>
            <person name="Shakhova N.V."/>
            <person name="Tyazhelova T.V."/>
            <person name="Vasina D.V."/>
        </authorList>
    </citation>
    <scope>NUCLEOTIDE SEQUENCE [LARGE SCALE GENOMIC DNA]</scope>
    <source>
        <strain evidence="2 3">LE-BIN_3174</strain>
    </source>
</reference>
<comment type="caution">
    <text evidence="2">The sequence shown here is derived from an EMBL/GenBank/DDBJ whole genome shotgun (WGS) entry which is preliminary data.</text>
</comment>
<proteinExistence type="predicted"/>
<gene>
    <name evidence="2" type="ORF">EIP91_007466</name>
</gene>
<feature type="compositionally biased region" description="Low complexity" evidence="1">
    <location>
        <begin position="234"/>
        <end position="243"/>
    </location>
</feature>
<sequence>MPPFPLRLSARGASGGSNNGRLCDGFRSALDDSTVPNEWKVQEPCVCGFPYSMHPVKLAEVLKTNPEYPTNSIRGGCATRWCGGFVPPRELLGPPTLETWCACCNEAFSNHQEFKVEEIDQARSRPLPPEIAAAIQAQALVRPLQQQSVPGANPLGSGSVPGPGAAEARGGNTASEMIAPYIRQTNAGNSNERRNASMEAMRDQNIRDRFGVSNSQPNNKGNTRKKGAKAKDVPQQTSTTSTQPMPPPSMGLTPPPSMTQPSMGVAVVKAAKAASATPTTYLYTLPLTTTLKNKLIQAEEDRIPYDVDIIDKLGVEQRDLERFVRAGEEAGLVYAPTVSDLEPLWPQLTNQTVRHLHSQGYLFAPGRSGNIDSTEYGVGPFEFLLKPSRGQFLQADQMVPIDIDMPWYHSRKGKYIHPYKPNCLIAFLVLVGGNARRRISGFPNAGCPKCRDLDDHGCYAYRWAALLGMFGPYTKQGERFQKVECHVAYCPPCDGCGRHAGDALVASLDQTSGLRRAVRAKPPTLADSADNAALLRRRAISDSAEENPRPLVRQREENIGDFPNIVWDGEDWYHGDTYVKVVWDYEDTSSNANAVASSSNAVASSSNAVASSSNAVASSSSHAGNAAAFSSYNAAASSSSSSNAAAAASSIEAPPVPAFMAYNGEEAKRLRAFIRNVKQTGKANGRAESMDLRNIVVGPKGEESHKAVAACVWVWLLHEFEYLVKVDMAKEEGTRKPRRSGFTAPQGFVVEDERFHDNFVAIFLADYPFRSKTALGSGFNTAVRWAALDTVKAQTTMWQNVGSKYLVINPQPNDGSIKRQAMFRAAGWVFAWVTYHDVAGLGSFSPLMLMMLLSPSPAKFVISPELLSIFEPEGAKELGPWLNLGPKERLASAYATTDKVRGMIIEAGGDPDAVNALRMNEDSGETHRQWSTQFLLSQFFGLGQGAVDTFSALPSFQNMRRGFNVLIGAKTSFVKLFNQEMPEADVTFHGMDITVPHHVTALCHSSLQVASQVTDRLDFEPSTGFADDKGLDANPEEEDCLKRLFILRLTEFLTGWGIPDHPDLRAFFPDAVNEASIQREATNPLHRVKLFLRAFSSVDFQSTVIQHPIMISFVNDYPEKPKDAVKDASMKFSTCFRTVEVRMTPRTEAMLLVKRGSQATMFDSWVYGTLISAQDVFTAA</sequence>
<dbReference type="AlphaFoldDB" id="A0A4R0R4D7"/>
<name>A0A4R0R4D7_9APHY</name>
<organism evidence="2 3">
    <name type="scientific">Steccherinum ochraceum</name>
    <dbReference type="NCBI Taxonomy" id="92696"/>
    <lineage>
        <taxon>Eukaryota</taxon>
        <taxon>Fungi</taxon>
        <taxon>Dikarya</taxon>
        <taxon>Basidiomycota</taxon>
        <taxon>Agaricomycotina</taxon>
        <taxon>Agaricomycetes</taxon>
        <taxon>Polyporales</taxon>
        <taxon>Steccherinaceae</taxon>
        <taxon>Steccherinum</taxon>
    </lineage>
</organism>
<feature type="compositionally biased region" description="Polar residues" evidence="1">
    <location>
        <begin position="212"/>
        <end position="221"/>
    </location>
</feature>
<feature type="region of interest" description="Disordered" evidence="1">
    <location>
        <begin position="182"/>
        <end position="260"/>
    </location>
</feature>
<dbReference type="Proteomes" id="UP000292702">
    <property type="component" value="Unassembled WGS sequence"/>
</dbReference>
<feature type="region of interest" description="Disordered" evidence="1">
    <location>
        <begin position="148"/>
        <end position="170"/>
    </location>
</feature>
<keyword evidence="3" id="KW-1185">Reference proteome</keyword>
<protein>
    <submittedName>
        <fullName evidence="2">Uncharacterized protein</fullName>
    </submittedName>
</protein>
<accession>A0A4R0R4D7</accession>
<feature type="compositionally biased region" description="Pro residues" evidence="1">
    <location>
        <begin position="244"/>
        <end position="258"/>
    </location>
</feature>
<evidence type="ECO:0000256" key="1">
    <source>
        <dbReference type="SAM" id="MobiDB-lite"/>
    </source>
</evidence>
<dbReference type="EMBL" id="RWJN01000401">
    <property type="protein sequence ID" value="TCD62112.1"/>
    <property type="molecule type" value="Genomic_DNA"/>
</dbReference>
<feature type="compositionally biased region" description="Basic and acidic residues" evidence="1">
    <location>
        <begin position="191"/>
        <end position="210"/>
    </location>
</feature>